<reference evidence="2" key="1">
    <citation type="journal article" date="2013" name="Nature">
        <title>Draft genome of the wheat A-genome progenitor Triticum urartu.</title>
        <authorList>
            <person name="Ling H.Q."/>
            <person name="Zhao S."/>
            <person name="Liu D."/>
            <person name="Wang J."/>
            <person name="Sun H."/>
            <person name="Zhang C."/>
            <person name="Fan H."/>
            <person name="Li D."/>
            <person name="Dong L."/>
            <person name="Tao Y."/>
            <person name="Gao C."/>
            <person name="Wu H."/>
            <person name="Li Y."/>
            <person name="Cui Y."/>
            <person name="Guo X."/>
            <person name="Zheng S."/>
            <person name="Wang B."/>
            <person name="Yu K."/>
            <person name="Liang Q."/>
            <person name="Yang W."/>
            <person name="Lou X."/>
            <person name="Chen J."/>
            <person name="Feng M."/>
            <person name="Jian J."/>
            <person name="Zhang X."/>
            <person name="Luo G."/>
            <person name="Jiang Y."/>
            <person name="Liu J."/>
            <person name="Wang Z."/>
            <person name="Sha Y."/>
            <person name="Zhang B."/>
            <person name="Wu H."/>
            <person name="Tang D."/>
            <person name="Shen Q."/>
            <person name="Xue P."/>
            <person name="Zou S."/>
            <person name="Wang X."/>
            <person name="Liu X."/>
            <person name="Wang F."/>
            <person name="Yang Y."/>
            <person name="An X."/>
            <person name="Dong Z."/>
            <person name="Zhang K."/>
            <person name="Zhang X."/>
            <person name="Luo M.C."/>
            <person name="Dvorak J."/>
            <person name="Tong Y."/>
            <person name="Wang J."/>
            <person name="Yang H."/>
            <person name="Li Z."/>
            <person name="Wang D."/>
            <person name="Zhang A."/>
            <person name="Wang J."/>
        </authorList>
    </citation>
    <scope>NUCLEOTIDE SEQUENCE</scope>
    <source>
        <strain evidence="2">cv. G1812</strain>
    </source>
</reference>
<dbReference type="AlphaFoldDB" id="A0A8R7TP46"/>
<proteinExistence type="predicted"/>
<reference evidence="1" key="3">
    <citation type="submission" date="2022-06" db="UniProtKB">
        <authorList>
            <consortium name="EnsemblPlants"/>
        </authorList>
    </citation>
    <scope>IDENTIFICATION</scope>
</reference>
<evidence type="ECO:0000313" key="1">
    <source>
        <dbReference type="EnsemblPlants" id="TuG1812G0200006003.01.T02"/>
    </source>
</evidence>
<accession>A0A8R7TP46</accession>
<sequence>MKSQVQFATFLSFSDILSLTFASQRVIITPLRIVSPSVPRLIVDRTDLGAPLRPGVRTMMLPSSYESLLAGVDR</sequence>
<dbReference type="Gramene" id="TuG1812G0200006003.01.T02">
    <property type="protein sequence ID" value="TuG1812G0200006003.01.T02"/>
    <property type="gene ID" value="TuG1812G0200006003.01"/>
</dbReference>
<evidence type="ECO:0000313" key="2">
    <source>
        <dbReference type="Proteomes" id="UP000015106"/>
    </source>
</evidence>
<organism evidence="1 2">
    <name type="scientific">Triticum urartu</name>
    <name type="common">Red wild einkorn</name>
    <name type="synonym">Crithodium urartu</name>
    <dbReference type="NCBI Taxonomy" id="4572"/>
    <lineage>
        <taxon>Eukaryota</taxon>
        <taxon>Viridiplantae</taxon>
        <taxon>Streptophyta</taxon>
        <taxon>Embryophyta</taxon>
        <taxon>Tracheophyta</taxon>
        <taxon>Spermatophyta</taxon>
        <taxon>Magnoliopsida</taxon>
        <taxon>Liliopsida</taxon>
        <taxon>Poales</taxon>
        <taxon>Poaceae</taxon>
        <taxon>BOP clade</taxon>
        <taxon>Pooideae</taxon>
        <taxon>Triticodae</taxon>
        <taxon>Triticeae</taxon>
        <taxon>Triticinae</taxon>
        <taxon>Triticum</taxon>
    </lineage>
</organism>
<protein>
    <submittedName>
        <fullName evidence="1">Uncharacterized protein</fullName>
    </submittedName>
</protein>
<name>A0A8R7TP46_TRIUA</name>
<keyword evidence="2" id="KW-1185">Reference proteome</keyword>
<dbReference type="EnsemblPlants" id="TuG1812G0200006003.01.T02">
    <property type="protein sequence ID" value="TuG1812G0200006003.01.T02"/>
    <property type="gene ID" value="TuG1812G0200006003.01"/>
</dbReference>
<reference evidence="1" key="2">
    <citation type="submission" date="2018-03" db="EMBL/GenBank/DDBJ databases">
        <title>The Triticum urartu genome reveals the dynamic nature of wheat genome evolution.</title>
        <authorList>
            <person name="Ling H."/>
            <person name="Ma B."/>
            <person name="Shi X."/>
            <person name="Liu H."/>
            <person name="Dong L."/>
            <person name="Sun H."/>
            <person name="Cao Y."/>
            <person name="Gao Q."/>
            <person name="Zheng S."/>
            <person name="Li Y."/>
            <person name="Yu Y."/>
            <person name="Du H."/>
            <person name="Qi M."/>
            <person name="Li Y."/>
            <person name="Yu H."/>
            <person name="Cui Y."/>
            <person name="Wang N."/>
            <person name="Chen C."/>
            <person name="Wu H."/>
            <person name="Zhao Y."/>
            <person name="Zhang J."/>
            <person name="Li Y."/>
            <person name="Zhou W."/>
            <person name="Zhang B."/>
            <person name="Hu W."/>
            <person name="Eijk M."/>
            <person name="Tang J."/>
            <person name="Witsenboer H."/>
            <person name="Zhao S."/>
            <person name="Li Z."/>
            <person name="Zhang A."/>
            <person name="Wang D."/>
            <person name="Liang C."/>
        </authorList>
    </citation>
    <scope>NUCLEOTIDE SEQUENCE [LARGE SCALE GENOMIC DNA]</scope>
    <source>
        <strain evidence="1">cv. G1812</strain>
    </source>
</reference>
<dbReference type="Proteomes" id="UP000015106">
    <property type="component" value="Chromosome 2"/>
</dbReference>